<dbReference type="EMBL" id="VINQ01000034">
    <property type="protein sequence ID" value="KAA0909531.1"/>
    <property type="molecule type" value="Genomic_DNA"/>
</dbReference>
<dbReference type="RefSeq" id="WP_111369443.1">
    <property type="nucleotide sequence ID" value="NZ_VINQ01000034.1"/>
</dbReference>
<comment type="caution">
    <text evidence="1">The sequence shown here is derived from an EMBL/GenBank/DDBJ whole genome shotgun (WGS) entry which is preliminary data.</text>
</comment>
<dbReference type="Proteomes" id="UP000325291">
    <property type="component" value="Unassembled WGS sequence"/>
</dbReference>
<dbReference type="AlphaFoldDB" id="A0A5A9YX96"/>
<reference evidence="1 2" key="1">
    <citation type="submission" date="2019-07" db="EMBL/GenBank/DDBJ databases">
        <title>Aquicoccus porphyridii gen. nov., sp. nov., isolated from a small marine red alga, Porphyridium marinum.</title>
        <authorList>
            <person name="Liu L."/>
        </authorList>
    </citation>
    <scope>NUCLEOTIDE SEQUENCE [LARGE SCALE GENOMIC DNA]</scope>
    <source>
        <strain evidence="1 2">L1 8-17</strain>
    </source>
</reference>
<accession>A0A5A9YX96</accession>
<gene>
    <name evidence="1" type="ORF">FLO80_21105</name>
</gene>
<name>A0A5A9YX96_9RHOB</name>
<evidence type="ECO:0000313" key="2">
    <source>
        <dbReference type="Proteomes" id="UP000325291"/>
    </source>
</evidence>
<keyword evidence="2" id="KW-1185">Reference proteome</keyword>
<organism evidence="1 2">
    <name type="scientific">Aquicoccus porphyridii</name>
    <dbReference type="NCBI Taxonomy" id="1852029"/>
    <lineage>
        <taxon>Bacteria</taxon>
        <taxon>Pseudomonadati</taxon>
        <taxon>Pseudomonadota</taxon>
        <taxon>Alphaproteobacteria</taxon>
        <taxon>Rhodobacterales</taxon>
        <taxon>Paracoccaceae</taxon>
        <taxon>Aquicoccus</taxon>
    </lineage>
</organism>
<evidence type="ECO:0000313" key="1">
    <source>
        <dbReference type="EMBL" id="KAA0909531.1"/>
    </source>
</evidence>
<proteinExistence type="predicted"/>
<sequence length="178" mass="20265">MLDSTIVPDSEPHCDGYISPTILFPFIESLLQGAKSQESSIDGTLDYYGVLQDPYENLNVEIYQAFLFAKHTFAELEDAQLQKAFLEARILAASQIFGSELLPSVSVDPYGEFTFCHKSEAGYVDIGVRGEGELSYHVRNDVEPENTTYDDFDWTDYKVPRELFEALQTLQRQLWKKS</sequence>
<protein>
    <submittedName>
        <fullName evidence="1">Uncharacterized protein</fullName>
    </submittedName>
</protein>